<sequence length="66" mass="7131">MAPRSSRLGSNEAQEVWAPFPSVLFGSFALLSGLLIFTTPETLGTKLPDTIEEAEQLGNKHKQATT</sequence>
<reference evidence="2 3" key="1">
    <citation type="journal article" date="2015" name="Genome Biol. Evol.">
        <title>The genome of winter moth (Operophtera brumata) provides a genomic perspective on sexual dimorphism and phenology.</title>
        <authorList>
            <person name="Derks M.F."/>
            <person name="Smit S."/>
            <person name="Salis L."/>
            <person name="Schijlen E."/>
            <person name="Bossers A."/>
            <person name="Mateman C."/>
            <person name="Pijl A.S."/>
            <person name="de Ridder D."/>
            <person name="Groenen M.A."/>
            <person name="Visser M.E."/>
            <person name="Megens H.J."/>
        </authorList>
    </citation>
    <scope>NUCLEOTIDE SEQUENCE [LARGE SCALE GENOMIC DNA]</scope>
    <source>
        <strain evidence="2">WM2013NL</strain>
        <tissue evidence="2">Head and thorax</tissue>
    </source>
</reference>
<dbReference type="AlphaFoldDB" id="A0A0L7KT92"/>
<keyword evidence="3" id="KW-1185">Reference proteome</keyword>
<evidence type="ECO:0000313" key="3">
    <source>
        <dbReference type="Proteomes" id="UP000037510"/>
    </source>
</evidence>
<keyword evidence="1" id="KW-0812">Transmembrane</keyword>
<dbReference type="STRING" id="104452.A0A0L7KT92"/>
<keyword evidence="1" id="KW-0472">Membrane</keyword>
<evidence type="ECO:0000313" key="2">
    <source>
        <dbReference type="EMBL" id="KOB66492.1"/>
    </source>
</evidence>
<keyword evidence="1" id="KW-1133">Transmembrane helix</keyword>
<dbReference type="Proteomes" id="UP000037510">
    <property type="component" value="Unassembled WGS sequence"/>
</dbReference>
<accession>A0A0L7KT92</accession>
<organism evidence="2 3">
    <name type="scientific">Operophtera brumata</name>
    <name type="common">Winter moth</name>
    <name type="synonym">Phalaena brumata</name>
    <dbReference type="NCBI Taxonomy" id="104452"/>
    <lineage>
        <taxon>Eukaryota</taxon>
        <taxon>Metazoa</taxon>
        <taxon>Ecdysozoa</taxon>
        <taxon>Arthropoda</taxon>
        <taxon>Hexapoda</taxon>
        <taxon>Insecta</taxon>
        <taxon>Pterygota</taxon>
        <taxon>Neoptera</taxon>
        <taxon>Endopterygota</taxon>
        <taxon>Lepidoptera</taxon>
        <taxon>Glossata</taxon>
        <taxon>Ditrysia</taxon>
        <taxon>Geometroidea</taxon>
        <taxon>Geometridae</taxon>
        <taxon>Larentiinae</taxon>
        <taxon>Operophtera</taxon>
    </lineage>
</organism>
<feature type="transmembrane region" description="Helical" evidence="1">
    <location>
        <begin position="16"/>
        <end position="37"/>
    </location>
</feature>
<comment type="caution">
    <text evidence="2">The sequence shown here is derived from an EMBL/GenBank/DDBJ whole genome shotgun (WGS) entry which is preliminary data.</text>
</comment>
<dbReference type="EMBL" id="JTDY01005909">
    <property type="protein sequence ID" value="KOB66492.1"/>
    <property type="molecule type" value="Genomic_DNA"/>
</dbReference>
<name>A0A0L7KT92_OPEBR</name>
<proteinExistence type="predicted"/>
<protein>
    <submittedName>
        <fullName evidence="2">Organic cation transporter</fullName>
    </submittedName>
</protein>
<evidence type="ECO:0000256" key="1">
    <source>
        <dbReference type="SAM" id="Phobius"/>
    </source>
</evidence>
<gene>
    <name evidence="2" type="ORF">OBRU01_21705</name>
</gene>